<organism evidence="2">
    <name type="scientific">Timema douglasi</name>
    <name type="common">Walking stick</name>
    <dbReference type="NCBI Taxonomy" id="61478"/>
    <lineage>
        <taxon>Eukaryota</taxon>
        <taxon>Metazoa</taxon>
        <taxon>Ecdysozoa</taxon>
        <taxon>Arthropoda</taxon>
        <taxon>Hexapoda</taxon>
        <taxon>Insecta</taxon>
        <taxon>Pterygota</taxon>
        <taxon>Neoptera</taxon>
        <taxon>Polyneoptera</taxon>
        <taxon>Phasmatodea</taxon>
        <taxon>Timematodea</taxon>
        <taxon>Timematoidea</taxon>
        <taxon>Timematidae</taxon>
        <taxon>Timema</taxon>
    </lineage>
</organism>
<feature type="region of interest" description="Disordered" evidence="1">
    <location>
        <begin position="34"/>
        <end position="67"/>
    </location>
</feature>
<gene>
    <name evidence="2" type="ORF">TDIB3V08_LOCUS1247</name>
</gene>
<sequence>MELKELVPEVLRVPGSPQREARRVRGSWRDYLDPAGACHVPTTDLEDYDDGEEEEEDAVVNSGDFEPFSDTCGECEGESDMEGLDLTLFEPAPPAPEEENPGDPCCPRCCMQCVREALMERPGMLPATLYVLTPFDITGESDLPSQAYLTGDSTVALGIDEFTRLSQNLSMSEEQPRARDHFWVAHWLPTSPSPGIGQAVHDYQESVFRGRVGHQGTSTYGRGVQHLVIHSDMSS</sequence>
<evidence type="ECO:0000256" key="1">
    <source>
        <dbReference type="SAM" id="MobiDB-lite"/>
    </source>
</evidence>
<name>A0A7R8VAW4_TIMDO</name>
<evidence type="ECO:0000313" key="2">
    <source>
        <dbReference type="EMBL" id="CAD7194834.1"/>
    </source>
</evidence>
<accession>A0A7R8VAW4</accession>
<protein>
    <submittedName>
        <fullName evidence="2">Uncharacterized protein</fullName>
    </submittedName>
</protein>
<dbReference type="AlphaFoldDB" id="A0A7R8VAW4"/>
<dbReference type="EMBL" id="OA564579">
    <property type="protein sequence ID" value="CAD7194834.1"/>
    <property type="molecule type" value="Genomic_DNA"/>
</dbReference>
<proteinExistence type="predicted"/>
<feature type="compositionally biased region" description="Acidic residues" evidence="1">
    <location>
        <begin position="44"/>
        <end position="58"/>
    </location>
</feature>
<reference evidence="2" key="1">
    <citation type="submission" date="2020-11" db="EMBL/GenBank/DDBJ databases">
        <authorList>
            <person name="Tran Van P."/>
        </authorList>
    </citation>
    <scope>NUCLEOTIDE SEQUENCE</scope>
</reference>